<name>A0A1J7K591_9PEZI</name>
<evidence type="ECO:0000256" key="1">
    <source>
        <dbReference type="SAM" id="Phobius"/>
    </source>
</evidence>
<feature type="transmembrane region" description="Helical" evidence="1">
    <location>
        <begin position="655"/>
        <end position="674"/>
    </location>
</feature>
<feature type="transmembrane region" description="Helical" evidence="1">
    <location>
        <begin position="510"/>
        <end position="527"/>
    </location>
</feature>
<keyword evidence="1" id="KW-0812">Transmembrane</keyword>
<feature type="transmembrane region" description="Helical" evidence="1">
    <location>
        <begin position="734"/>
        <end position="756"/>
    </location>
</feature>
<accession>A0A1J7K591</accession>
<sequence>MGRYSVSYVIRHLVTTITLLCSHAWAQSSGNRTKPSDFFWQLQHLEEFAPTGNPYIGGQNFTYCCLKAVNQSLDVDSRGNLVLLNDWIVLPDGNATHLLDADSRGQFPCGATYNGDPNGAPVVQVNYTWLADECPGWERSGERNLNAWLQPLSGFLLPAIIFCLSVPRRRKLYIFRAFFVADLAGVKSYVPALLGAIGALVLVTLDTIIWLSTCFAFAGPMILSGLYEALLDNRILEFLRVKIHNQRLTLDMRCRCLMIILIGNLDLALDEPQDDHSATSLPVELTAFLTGDSLDVADSHELEHYGPEVSDGRSSGLAGRYIDTSGFREASGPPRNPTRPLLNQEQADTARLGRISQASHGSPSIDRSLTGTADIRQEFTPIQRQGTKHLRASPWRHMEELLYGIRLFDDEDQGRKLSPRQWPKHVCDMGPHCRVRDHVERPCPRTGKTERQVRKTKTRLRTMLHCQYSFGSIVGAPVIFFLGGFIFALLQSLEGLGDEDIAEDLAFGQWYMTIPHIAIVSGLLLAGNNPNILEGVFATERDETSDDFRFLGLQFELAYPSCYKVAWQWLRGNTKKKWINKLIETYETRWDIDFAGNRDRDSDIEYLRAMTTLSPLDWFLVLSLATLLLGVPFILAFLTAFFTPEIGLSCRSLTFTVYACLEFSQVLLWLWAYAGPPPPRSNSSKHVLNFLHRNGWLDRHGFYNPTSTSWLLGPRKHRTFRHVWSKTRQQPVRAFWCFVWYFLTTVFGLSAIFTALGGTLMQLMGVYSAGLCYVTVENWTRPYDKRPMPVISSNSRDMIMYASVYWKPCAITAIVFMTVVSFVGWWYQRRMRDMFATCTFTYSLPMFLIVTGHAKDLHCQYPLLNQCL</sequence>
<evidence type="ECO:0000313" key="3">
    <source>
        <dbReference type="EMBL" id="OIW35394.1"/>
    </source>
</evidence>
<evidence type="ECO:0000313" key="4">
    <source>
        <dbReference type="Proteomes" id="UP000182658"/>
    </source>
</evidence>
<gene>
    <name evidence="3" type="ORF">CONLIGDRAFT_56785</name>
</gene>
<feature type="transmembrane region" description="Helical" evidence="1">
    <location>
        <begin position="618"/>
        <end position="643"/>
    </location>
</feature>
<keyword evidence="1" id="KW-0472">Membrane</keyword>
<feature type="transmembrane region" description="Helical" evidence="1">
    <location>
        <begin position="468"/>
        <end position="490"/>
    </location>
</feature>
<reference evidence="3 4" key="1">
    <citation type="submission" date="2016-10" db="EMBL/GenBank/DDBJ databases">
        <title>Draft genome sequence of Coniochaeta ligniaria NRRL30616, a lignocellulolytic fungus for bioabatement of inhibitors in plant biomass hydrolysates.</title>
        <authorList>
            <consortium name="DOE Joint Genome Institute"/>
            <person name="Jimenez D.J."/>
            <person name="Hector R.E."/>
            <person name="Riley R."/>
            <person name="Sun H."/>
            <person name="Grigoriev I.V."/>
            <person name="Van Elsas J.D."/>
            <person name="Nichols N.N."/>
        </authorList>
    </citation>
    <scope>NUCLEOTIDE SEQUENCE [LARGE SCALE GENOMIC DNA]</scope>
    <source>
        <strain evidence="3 4">NRRL 30616</strain>
    </source>
</reference>
<feature type="transmembrane region" description="Helical" evidence="1">
    <location>
        <begin position="208"/>
        <end position="230"/>
    </location>
</feature>
<organism evidence="3 4">
    <name type="scientific">Coniochaeta ligniaria NRRL 30616</name>
    <dbReference type="NCBI Taxonomy" id="1408157"/>
    <lineage>
        <taxon>Eukaryota</taxon>
        <taxon>Fungi</taxon>
        <taxon>Dikarya</taxon>
        <taxon>Ascomycota</taxon>
        <taxon>Pezizomycotina</taxon>
        <taxon>Sordariomycetes</taxon>
        <taxon>Sordariomycetidae</taxon>
        <taxon>Coniochaetales</taxon>
        <taxon>Coniochaetaceae</taxon>
        <taxon>Coniochaeta</taxon>
    </lineage>
</organism>
<feature type="signal peptide" evidence="2">
    <location>
        <begin position="1"/>
        <end position="26"/>
    </location>
</feature>
<dbReference type="EMBL" id="KV875093">
    <property type="protein sequence ID" value="OIW35394.1"/>
    <property type="molecule type" value="Genomic_DNA"/>
</dbReference>
<feature type="transmembrane region" description="Helical" evidence="1">
    <location>
        <begin position="147"/>
        <end position="166"/>
    </location>
</feature>
<evidence type="ECO:0000256" key="2">
    <source>
        <dbReference type="SAM" id="SignalP"/>
    </source>
</evidence>
<feature type="chain" id="PRO_5012995597" evidence="2">
    <location>
        <begin position="27"/>
        <end position="868"/>
    </location>
</feature>
<dbReference type="OrthoDB" id="5392263at2759"/>
<dbReference type="InParanoid" id="A0A1J7K591"/>
<feature type="transmembrane region" description="Helical" evidence="1">
    <location>
        <begin position="805"/>
        <end position="827"/>
    </location>
</feature>
<keyword evidence="4" id="KW-1185">Reference proteome</keyword>
<protein>
    <submittedName>
        <fullName evidence="3">Uncharacterized protein</fullName>
    </submittedName>
</protein>
<dbReference type="Proteomes" id="UP000182658">
    <property type="component" value="Unassembled WGS sequence"/>
</dbReference>
<proteinExistence type="predicted"/>
<keyword evidence="2" id="KW-0732">Signal</keyword>
<feature type="transmembrane region" description="Helical" evidence="1">
    <location>
        <begin position="178"/>
        <end position="202"/>
    </location>
</feature>
<dbReference type="AlphaFoldDB" id="A0A1J7K591"/>
<keyword evidence="1" id="KW-1133">Transmembrane helix</keyword>